<evidence type="ECO:0000256" key="5">
    <source>
        <dbReference type="RuleBase" id="RU362076"/>
    </source>
</evidence>
<dbReference type="Pfam" id="PF13861">
    <property type="entry name" value="FLgD_tudor"/>
    <property type="match status" value="1"/>
</dbReference>
<evidence type="ECO:0000313" key="8">
    <source>
        <dbReference type="EMBL" id="QBK04078.1"/>
    </source>
</evidence>
<protein>
    <recommendedName>
        <fullName evidence="2 5">Basal-body rod modification protein FlgD</fullName>
    </recommendedName>
</protein>
<accession>A0A4P6UFU0</accession>
<dbReference type="Proteomes" id="UP000292939">
    <property type="component" value="Chromosome"/>
</dbReference>
<dbReference type="InterPro" id="IPR025963">
    <property type="entry name" value="FLgD_Tudor"/>
</dbReference>
<keyword evidence="3 5" id="KW-1005">Bacterial flagellum biogenesis</keyword>
<evidence type="ECO:0000259" key="7">
    <source>
        <dbReference type="Pfam" id="PF13861"/>
    </source>
</evidence>
<sequence>MASVDSTSYIDSLVNKGSSTSSSSSTDSAEMQDRFLKLLVAQINNQDPLNPMDNAQMTSQMAQINTVTGIQGLNDTMKSMSTQFTALQVLQGTSLVGREVLVSNPTLSIHEGTRDSTAEGAEEGDKETIRYANGAIDLSSTASKVKVEILDPSGKVIDTIDAGALPEGRHYFTWDATDYEGTGAPSFRIVAENNGKAVDATAYARHYVQSVGMSNGLMQIDLIGAATITYGDVKAIL</sequence>
<dbReference type="RefSeq" id="WP_131278089.1">
    <property type="nucleotide sequence ID" value="NZ_CP031395.1"/>
</dbReference>
<comment type="similarity">
    <text evidence="1 5">Belongs to the FlgD family.</text>
</comment>
<dbReference type="Pfam" id="PF13860">
    <property type="entry name" value="FlgD_ig"/>
    <property type="match status" value="1"/>
</dbReference>
<dbReference type="AlphaFoldDB" id="A0A4P6UFU0"/>
<feature type="domain" description="FlgD Tudor-like" evidence="7">
    <location>
        <begin position="88"/>
        <end position="234"/>
    </location>
</feature>
<evidence type="ECO:0000256" key="4">
    <source>
        <dbReference type="ARBA" id="ARBA00024746"/>
    </source>
</evidence>
<evidence type="ECO:0000256" key="2">
    <source>
        <dbReference type="ARBA" id="ARBA00016013"/>
    </source>
</evidence>
<reference evidence="8 9" key="1">
    <citation type="submission" date="2018-07" db="EMBL/GenBank/DDBJ databases">
        <title>Exploring interactions and the metabolic potential of the ultra-small soil bacteria Hylemonella gracilis.</title>
        <authorList>
            <person name="Tyc O."/>
            <person name="Kulkarni P."/>
            <person name="Gawehns F."/>
            <person name="Hundscheid M."/>
            <person name="Zweers H."/>
            <person name="Garbeva P."/>
        </authorList>
    </citation>
    <scope>NUCLEOTIDE SEQUENCE [LARGE SCALE GENOMIC DNA]</scope>
    <source>
        <strain evidence="8 9">NS1</strain>
    </source>
</reference>
<gene>
    <name evidence="8" type="ORF">DW355_04165</name>
</gene>
<keyword evidence="8" id="KW-0969">Cilium</keyword>
<evidence type="ECO:0000259" key="6">
    <source>
        <dbReference type="Pfam" id="PF13860"/>
    </source>
</evidence>
<proteinExistence type="inferred from homology"/>
<evidence type="ECO:0000256" key="1">
    <source>
        <dbReference type="ARBA" id="ARBA00010577"/>
    </source>
</evidence>
<dbReference type="Gene3D" id="2.30.30.910">
    <property type="match status" value="1"/>
</dbReference>
<dbReference type="Gene3D" id="2.60.40.4070">
    <property type="match status" value="1"/>
</dbReference>
<feature type="domain" description="FlgD/Vpr Ig-like" evidence="6">
    <location>
        <begin position="133"/>
        <end position="193"/>
    </location>
</feature>
<dbReference type="KEGG" id="hgr:DW355_04165"/>
<name>A0A4P6UFU0_9BURK</name>
<evidence type="ECO:0000313" key="9">
    <source>
        <dbReference type="Proteomes" id="UP000292939"/>
    </source>
</evidence>
<dbReference type="InterPro" id="IPR005648">
    <property type="entry name" value="FlgD"/>
</dbReference>
<dbReference type="EMBL" id="CP031395">
    <property type="protein sequence ID" value="QBK04078.1"/>
    <property type="molecule type" value="Genomic_DNA"/>
</dbReference>
<dbReference type="InterPro" id="IPR025965">
    <property type="entry name" value="FlgD/Vpr_Ig-like"/>
</dbReference>
<dbReference type="Pfam" id="PF03963">
    <property type="entry name" value="FlgD"/>
    <property type="match status" value="1"/>
</dbReference>
<evidence type="ECO:0000256" key="3">
    <source>
        <dbReference type="ARBA" id="ARBA00022795"/>
    </source>
</evidence>
<dbReference type="GO" id="GO:0044781">
    <property type="term" value="P:bacterial-type flagellum organization"/>
    <property type="evidence" value="ECO:0007669"/>
    <property type="project" value="UniProtKB-UniRule"/>
</dbReference>
<keyword evidence="8" id="KW-0966">Cell projection</keyword>
<dbReference type="OrthoDB" id="9785233at2"/>
<organism evidence="8 9">
    <name type="scientific">Hylemonella gracilis</name>
    <dbReference type="NCBI Taxonomy" id="80880"/>
    <lineage>
        <taxon>Bacteria</taxon>
        <taxon>Pseudomonadati</taxon>
        <taxon>Pseudomonadota</taxon>
        <taxon>Betaproteobacteria</taxon>
        <taxon>Burkholderiales</taxon>
        <taxon>Comamonadaceae</taxon>
        <taxon>Hylemonella</taxon>
    </lineage>
</organism>
<keyword evidence="8" id="KW-0282">Flagellum</keyword>
<comment type="function">
    <text evidence="4 5">Required for flagellar hook formation. May act as a scaffolding protein.</text>
</comment>